<evidence type="ECO:0000313" key="3">
    <source>
        <dbReference type="Proteomes" id="UP000642070"/>
    </source>
</evidence>
<evidence type="ECO:0000313" key="2">
    <source>
        <dbReference type="EMBL" id="GGM86571.1"/>
    </source>
</evidence>
<name>A0A917UE30_9ACTN</name>
<gene>
    <name evidence="2" type="ORF">GCM10007977_105620</name>
</gene>
<dbReference type="AlphaFoldDB" id="A0A917UE30"/>
<dbReference type="Proteomes" id="UP000642070">
    <property type="component" value="Unassembled WGS sequence"/>
</dbReference>
<feature type="compositionally biased region" description="Basic residues" evidence="1">
    <location>
        <begin position="65"/>
        <end position="80"/>
    </location>
</feature>
<sequence>MRHSRTLLLKHTTTARPDRVSTDPAGRDGSAVSTDDSAALHGAGPFGPPVPGRAPAGGSTTPRNPARRLWRHPAVRHHGYRAGGAGKLGSPARRDLATRTCIRKPGAVRYWPNG</sequence>
<accession>A0A917UE30</accession>
<proteinExistence type="predicted"/>
<organism evidence="2 3">
    <name type="scientific">Dactylosporangium sucinum</name>
    <dbReference type="NCBI Taxonomy" id="1424081"/>
    <lineage>
        <taxon>Bacteria</taxon>
        <taxon>Bacillati</taxon>
        <taxon>Actinomycetota</taxon>
        <taxon>Actinomycetes</taxon>
        <taxon>Micromonosporales</taxon>
        <taxon>Micromonosporaceae</taxon>
        <taxon>Dactylosporangium</taxon>
    </lineage>
</organism>
<comment type="caution">
    <text evidence="2">The sequence shown here is derived from an EMBL/GenBank/DDBJ whole genome shotgun (WGS) entry which is preliminary data.</text>
</comment>
<reference evidence="2" key="2">
    <citation type="submission" date="2020-09" db="EMBL/GenBank/DDBJ databases">
        <authorList>
            <person name="Sun Q."/>
            <person name="Ohkuma M."/>
        </authorList>
    </citation>
    <scope>NUCLEOTIDE SEQUENCE</scope>
    <source>
        <strain evidence="2">JCM 19831</strain>
    </source>
</reference>
<evidence type="ECO:0000256" key="1">
    <source>
        <dbReference type="SAM" id="MobiDB-lite"/>
    </source>
</evidence>
<dbReference type="EMBL" id="BMPI01000107">
    <property type="protein sequence ID" value="GGM86571.1"/>
    <property type="molecule type" value="Genomic_DNA"/>
</dbReference>
<reference evidence="2" key="1">
    <citation type="journal article" date="2014" name="Int. J. Syst. Evol. Microbiol.">
        <title>Complete genome sequence of Corynebacterium casei LMG S-19264T (=DSM 44701T), isolated from a smear-ripened cheese.</title>
        <authorList>
            <consortium name="US DOE Joint Genome Institute (JGI-PGF)"/>
            <person name="Walter F."/>
            <person name="Albersmeier A."/>
            <person name="Kalinowski J."/>
            <person name="Ruckert C."/>
        </authorList>
    </citation>
    <scope>NUCLEOTIDE SEQUENCE</scope>
    <source>
        <strain evidence="2">JCM 19831</strain>
    </source>
</reference>
<feature type="region of interest" description="Disordered" evidence="1">
    <location>
        <begin position="1"/>
        <end position="97"/>
    </location>
</feature>
<keyword evidence="3" id="KW-1185">Reference proteome</keyword>
<protein>
    <submittedName>
        <fullName evidence="2">Uncharacterized protein</fullName>
    </submittedName>
</protein>